<dbReference type="Proteomes" id="UP001054945">
    <property type="component" value="Unassembled WGS sequence"/>
</dbReference>
<evidence type="ECO:0000313" key="1">
    <source>
        <dbReference type="EMBL" id="GIY10658.1"/>
    </source>
</evidence>
<accession>A0AAV4QKS3</accession>
<name>A0AAV4QKS3_CAEEX</name>
<dbReference type="AlphaFoldDB" id="A0AAV4QKS3"/>
<organism evidence="1 2">
    <name type="scientific">Caerostris extrusa</name>
    <name type="common">Bark spider</name>
    <name type="synonym">Caerostris bankana</name>
    <dbReference type="NCBI Taxonomy" id="172846"/>
    <lineage>
        <taxon>Eukaryota</taxon>
        <taxon>Metazoa</taxon>
        <taxon>Ecdysozoa</taxon>
        <taxon>Arthropoda</taxon>
        <taxon>Chelicerata</taxon>
        <taxon>Arachnida</taxon>
        <taxon>Araneae</taxon>
        <taxon>Araneomorphae</taxon>
        <taxon>Entelegynae</taxon>
        <taxon>Araneoidea</taxon>
        <taxon>Araneidae</taxon>
        <taxon>Caerostris</taxon>
    </lineage>
</organism>
<dbReference type="EMBL" id="BPLR01006548">
    <property type="protein sequence ID" value="GIY10658.1"/>
    <property type="molecule type" value="Genomic_DNA"/>
</dbReference>
<sequence length="115" mass="13506">MADLKMINSTAVEVTRAPDYEKRWPPSPQRRRSSCRTVCPSYRLRKMGYDHHINSPKACDKAMKVNLCRVPDAVAWEKSLKWEYWLGANRKMRFIWKRVFAKDGLDLSQMRLCAG</sequence>
<comment type="caution">
    <text evidence="1">The sequence shown here is derived from an EMBL/GenBank/DDBJ whole genome shotgun (WGS) entry which is preliminary data.</text>
</comment>
<protein>
    <submittedName>
        <fullName evidence="1">Uncharacterized protein</fullName>
    </submittedName>
</protein>
<evidence type="ECO:0000313" key="2">
    <source>
        <dbReference type="Proteomes" id="UP001054945"/>
    </source>
</evidence>
<keyword evidence="2" id="KW-1185">Reference proteome</keyword>
<reference evidence="1 2" key="1">
    <citation type="submission" date="2021-06" db="EMBL/GenBank/DDBJ databases">
        <title>Caerostris extrusa draft genome.</title>
        <authorList>
            <person name="Kono N."/>
            <person name="Arakawa K."/>
        </authorList>
    </citation>
    <scope>NUCLEOTIDE SEQUENCE [LARGE SCALE GENOMIC DNA]</scope>
</reference>
<proteinExistence type="predicted"/>
<gene>
    <name evidence="1" type="ORF">CEXT_47601</name>
</gene>